<evidence type="ECO:0000313" key="7">
    <source>
        <dbReference type="Proteomes" id="UP000198982"/>
    </source>
</evidence>
<proteinExistence type="predicted"/>
<feature type="transmembrane region" description="Helical" evidence="4">
    <location>
        <begin position="25"/>
        <end position="47"/>
    </location>
</feature>
<sequence>MEELNQSLFLAINASAGASMPMRTLAVFLAQWLVLSVPLLLAVLWVFGERRQRMIVLLATLAIVLALASNLLIRELWFHPRPFMIGLGQNFLAHAPGASFPSDHASGMFAMAFALILAPLRKTGLVMLGLALLVSWARVYLGVHFPFDILGGCLVGLFSAWLVRQGLAWRQLDERLLTMLEDTYLRLIGSARRGA</sequence>
<name>A0A1H4J5U7_9PSED</name>
<accession>A0A1H4J5U7</accession>
<dbReference type="Proteomes" id="UP000198982">
    <property type="component" value="Unassembled WGS sequence"/>
</dbReference>
<keyword evidence="4" id="KW-0812">Transmembrane</keyword>
<feature type="transmembrane region" description="Helical" evidence="4">
    <location>
        <begin position="54"/>
        <end position="73"/>
    </location>
</feature>
<reference evidence="7" key="1">
    <citation type="submission" date="2016-10" db="EMBL/GenBank/DDBJ databases">
        <authorList>
            <person name="Varghese N."/>
            <person name="Submissions S."/>
        </authorList>
    </citation>
    <scope>NUCLEOTIDE SEQUENCE [LARGE SCALE GENOMIC DNA]</scope>
    <source>
        <strain evidence="7">DSM 9751</strain>
    </source>
</reference>
<dbReference type="PANTHER" id="PTHR14969">
    <property type="entry name" value="SPHINGOSINE-1-PHOSPHATE PHOSPHOHYDROLASE"/>
    <property type="match status" value="1"/>
</dbReference>
<dbReference type="EMBL" id="FNTJ01000001">
    <property type="protein sequence ID" value="SEB41587.1"/>
    <property type="molecule type" value="Genomic_DNA"/>
</dbReference>
<dbReference type="RefSeq" id="WP_092308671.1">
    <property type="nucleotide sequence ID" value="NZ_FNTJ01000001.1"/>
</dbReference>
<feature type="transmembrane region" description="Helical" evidence="4">
    <location>
        <begin position="149"/>
        <end position="169"/>
    </location>
</feature>
<evidence type="ECO:0000256" key="1">
    <source>
        <dbReference type="ARBA" id="ARBA00012374"/>
    </source>
</evidence>
<dbReference type="Pfam" id="PF01569">
    <property type="entry name" value="PAP2"/>
    <property type="match status" value="1"/>
</dbReference>
<dbReference type="AlphaFoldDB" id="A0A1H4J5U7"/>
<feature type="domain" description="Phosphatidic acid phosphatase type 2/haloperoxidase" evidence="5">
    <location>
        <begin position="55"/>
        <end position="164"/>
    </location>
</feature>
<dbReference type="InterPro" id="IPR036938">
    <property type="entry name" value="PAP2/HPO_sf"/>
</dbReference>
<keyword evidence="4" id="KW-0472">Membrane</keyword>
<dbReference type="CDD" id="cd03385">
    <property type="entry name" value="PAP2_BcrC_like"/>
    <property type="match status" value="1"/>
</dbReference>
<dbReference type="GO" id="GO:0050380">
    <property type="term" value="F:undecaprenyl-diphosphatase activity"/>
    <property type="evidence" value="ECO:0007669"/>
    <property type="project" value="UniProtKB-EC"/>
</dbReference>
<evidence type="ECO:0000256" key="4">
    <source>
        <dbReference type="SAM" id="Phobius"/>
    </source>
</evidence>
<evidence type="ECO:0000313" key="6">
    <source>
        <dbReference type="EMBL" id="SEB41587.1"/>
    </source>
</evidence>
<evidence type="ECO:0000256" key="3">
    <source>
        <dbReference type="ARBA" id="ARBA00047594"/>
    </source>
</evidence>
<organism evidence="6 7">
    <name type="scientific">Pseudomonas saponiphila</name>
    <dbReference type="NCBI Taxonomy" id="556534"/>
    <lineage>
        <taxon>Bacteria</taxon>
        <taxon>Pseudomonadati</taxon>
        <taxon>Pseudomonadota</taxon>
        <taxon>Gammaproteobacteria</taxon>
        <taxon>Pseudomonadales</taxon>
        <taxon>Pseudomonadaceae</taxon>
        <taxon>Pseudomonas</taxon>
    </lineage>
</organism>
<dbReference type="InterPro" id="IPR033879">
    <property type="entry name" value="UPP_Pase"/>
</dbReference>
<dbReference type="SUPFAM" id="SSF48317">
    <property type="entry name" value="Acid phosphatase/Vanadium-dependent haloperoxidase"/>
    <property type="match status" value="1"/>
</dbReference>
<keyword evidence="7" id="KW-1185">Reference proteome</keyword>
<evidence type="ECO:0000259" key="5">
    <source>
        <dbReference type="SMART" id="SM00014"/>
    </source>
</evidence>
<dbReference type="PANTHER" id="PTHR14969:SF13">
    <property type="entry name" value="AT30094P"/>
    <property type="match status" value="1"/>
</dbReference>
<protein>
    <recommendedName>
        <fullName evidence="1">undecaprenyl-diphosphate phosphatase</fullName>
        <ecNumber evidence="1">3.6.1.27</ecNumber>
    </recommendedName>
    <alternativeName>
        <fullName evidence="2">Undecaprenyl pyrophosphate phosphatase</fullName>
    </alternativeName>
</protein>
<dbReference type="GO" id="GO:0005886">
    <property type="term" value="C:plasma membrane"/>
    <property type="evidence" value="ECO:0007669"/>
    <property type="project" value="InterPro"/>
</dbReference>
<dbReference type="Gene3D" id="1.20.144.10">
    <property type="entry name" value="Phosphatidic acid phosphatase type 2/haloperoxidase"/>
    <property type="match status" value="1"/>
</dbReference>
<dbReference type="SMART" id="SM00014">
    <property type="entry name" value="acidPPc"/>
    <property type="match status" value="1"/>
</dbReference>
<comment type="catalytic activity">
    <reaction evidence="3">
        <text>di-trans,octa-cis-undecaprenyl diphosphate + H2O = di-trans,octa-cis-undecaprenyl phosphate + phosphate + H(+)</text>
        <dbReference type="Rhea" id="RHEA:28094"/>
        <dbReference type="ChEBI" id="CHEBI:15377"/>
        <dbReference type="ChEBI" id="CHEBI:15378"/>
        <dbReference type="ChEBI" id="CHEBI:43474"/>
        <dbReference type="ChEBI" id="CHEBI:58405"/>
        <dbReference type="ChEBI" id="CHEBI:60392"/>
        <dbReference type="EC" id="3.6.1.27"/>
    </reaction>
</comment>
<dbReference type="InterPro" id="IPR000326">
    <property type="entry name" value="PAP2/HPO"/>
</dbReference>
<keyword evidence="4" id="KW-1133">Transmembrane helix</keyword>
<evidence type="ECO:0000256" key="2">
    <source>
        <dbReference type="ARBA" id="ARBA00032707"/>
    </source>
</evidence>
<gene>
    <name evidence="6" type="ORF">SAMN05216178_0099</name>
</gene>
<dbReference type="EC" id="3.6.1.27" evidence="1"/>